<dbReference type="GO" id="GO:0005925">
    <property type="term" value="C:focal adhesion"/>
    <property type="evidence" value="ECO:0007669"/>
    <property type="project" value="TreeGrafter"/>
</dbReference>
<dbReference type="PANTHER" id="PTHR10672:SF4">
    <property type="entry name" value="ALPHA-ADDUCIN"/>
    <property type="match status" value="1"/>
</dbReference>
<name>A0A7K7AJK6_9AVES</name>
<evidence type="ECO:0000256" key="1">
    <source>
        <dbReference type="ARBA" id="ARBA00004245"/>
    </source>
</evidence>
<dbReference type="InterPro" id="IPR036409">
    <property type="entry name" value="Aldolase_II/adducin_N_sf"/>
</dbReference>
<evidence type="ECO:0000256" key="12">
    <source>
        <dbReference type="ARBA" id="ARBA00055853"/>
    </source>
</evidence>
<feature type="compositionally biased region" description="Low complexity" evidence="16">
    <location>
        <begin position="692"/>
        <end position="712"/>
    </location>
</feature>
<dbReference type="CDD" id="cd00398">
    <property type="entry name" value="Aldolase_II"/>
    <property type="match status" value="1"/>
</dbReference>
<dbReference type="GO" id="GO:0005856">
    <property type="term" value="C:cytoskeleton"/>
    <property type="evidence" value="ECO:0007669"/>
    <property type="project" value="UniProtKB-SubCell"/>
</dbReference>
<feature type="region of interest" description="Disordered" evidence="16">
    <location>
        <begin position="1"/>
        <end position="22"/>
    </location>
</feature>
<feature type="non-terminal residue" evidence="18">
    <location>
        <position position="1"/>
    </location>
</feature>
<evidence type="ECO:0000256" key="15">
    <source>
        <dbReference type="ARBA" id="ARBA00076470"/>
    </source>
</evidence>
<evidence type="ECO:0000313" key="18">
    <source>
        <dbReference type="EMBL" id="NWX96360.1"/>
    </source>
</evidence>
<keyword evidence="8" id="KW-0007">Acetylation</keyword>
<reference evidence="18 19" key="1">
    <citation type="submission" date="2019-09" db="EMBL/GenBank/DDBJ databases">
        <title>Bird 10,000 Genomes (B10K) Project - Family phase.</title>
        <authorList>
            <person name="Zhang G."/>
        </authorList>
    </citation>
    <scope>NUCLEOTIDE SEQUENCE [LARGE SCALE GENOMIC DNA]</scope>
    <source>
        <strain evidence="18">B10K-MSB-03</strain>
    </source>
</reference>
<evidence type="ECO:0000256" key="7">
    <source>
        <dbReference type="ARBA" id="ARBA00022860"/>
    </source>
</evidence>
<dbReference type="InterPro" id="IPR001303">
    <property type="entry name" value="Aldolase_II/adducin_N"/>
</dbReference>
<dbReference type="GO" id="GO:0005886">
    <property type="term" value="C:plasma membrane"/>
    <property type="evidence" value="ECO:0007669"/>
    <property type="project" value="UniProtKB-SubCell"/>
</dbReference>
<dbReference type="Proteomes" id="UP000531938">
    <property type="component" value="Unassembled WGS sequence"/>
</dbReference>
<dbReference type="NCBIfam" id="NF005451">
    <property type="entry name" value="PRK07044.1"/>
    <property type="match status" value="1"/>
</dbReference>
<keyword evidence="10" id="KW-0009">Actin-binding</keyword>
<comment type="caution">
    <text evidence="18">The sequence shown here is derived from an EMBL/GenBank/DDBJ whole genome shotgun (WGS) entry which is preliminary data.</text>
</comment>
<evidence type="ECO:0000256" key="14">
    <source>
        <dbReference type="ARBA" id="ARBA00072931"/>
    </source>
</evidence>
<feature type="compositionally biased region" description="Basic and acidic residues" evidence="16">
    <location>
        <begin position="659"/>
        <end position="668"/>
    </location>
</feature>
<dbReference type="GO" id="GO:0014069">
    <property type="term" value="C:postsynaptic density"/>
    <property type="evidence" value="ECO:0007669"/>
    <property type="project" value="TreeGrafter"/>
</dbReference>
<evidence type="ECO:0000256" key="6">
    <source>
        <dbReference type="ARBA" id="ARBA00022553"/>
    </source>
</evidence>
<gene>
    <name evidence="18" type="primary">Add1</name>
    <name evidence="18" type="ORF">NOTORN_R12034</name>
</gene>
<keyword evidence="4" id="KW-1003">Cell membrane</keyword>
<dbReference type="SUPFAM" id="SSF53639">
    <property type="entry name" value="AraD/HMP-PK domain-like"/>
    <property type="match status" value="1"/>
</dbReference>
<keyword evidence="7" id="KW-0112">Calmodulin-binding</keyword>
<dbReference type="EMBL" id="VZSH01000014">
    <property type="protein sequence ID" value="NWX96360.1"/>
    <property type="molecule type" value="Genomic_DNA"/>
</dbReference>
<dbReference type="GO" id="GO:0051016">
    <property type="term" value="P:barbed-end actin filament capping"/>
    <property type="evidence" value="ECO:0007669"/>
    <property type="project" value="TreeGrafter"/>
</dbReference>
<evidence type="ECO:0000256" key="2">
    <source>
        <dbReference type="ARBA" id="ARBA00004413"/>
    </source>
</evidence>
<evidence type="ECO:0000256" key="13">
    <source>
        <dbReference type="ARBA" id="ARBA00065959"/>
    </source>
</evidence>
<accession>A0A7K7AJK6</accession>
<comment type="subunit">
    <text evidence="13">Heterodimer of an alpha and a beta subunit or an alpha and a gamma subunit.</text>
</comment>
<evidence type="ECO:0000256" key="8">
    <source>
        <dbReference type="ARBA" id="ARBA00022990"/>
    </source>
</evidence>
<comment type="function">
    <text evidence="12">Membrane-cytoskeleton-associated protein that promotes the assembly of the spectrin-actin network. Binds to calmodulin.</text>
</comment>
<dbReference type="GO" id="GO:0051015">
    <property type="term" value="F:actin filament binding"/>
    <property type="evidence" value="ECO:0007669"/>
    <property type="project" value="TreeGrafter"/>
</dbReference>
<comment type="subcellular location">
    <subcellularLocation>
        <location evidence="2">Cell membrane</location>
        <topology evidence="2">Peripheral membrane protein</topology>
        <orientation evidence="2">Cytoplasmic side</orientation>
    </subcellularLocation>
    <subcellularLocation>
        <location evidence="1">Cytoplasm</location>
        <location evidence="1">Cytoskeleton</location>
    </subcellularLocation>
</comment>
<evidence type="ECO:0000256" key="9">
    <source>
        <dbReference type="ARBA" id="ARBA00023136"/>
    </source>
</evidence>
<evidence type="ECO:0000256" key="5">
    <source>
        <dbReference type="ARBA" id="ARBA00022490"/>
    </source>
</evidence>
<evidence type="ECO:0000313" key="19">
    <source>
        <dbReference type="Proteomes" id="UP000531938"/>
    </source>
</evidence>
<feature type="domain" description="Class II aldolase/adducin N-terminal" evidence="17">
    <location>
        <begin position="146"/>
        <end position="328"/>
    </location>
</feature>
<evidence type="ECO:0000256" key="11">
    <source>
        <dbReference type="ARBA" id="ARBA00023212"/>
    </source>
</evidence>
<evidence type="ECO:0000256" key="4">
    <source>
        <dbReference type="ARBA" id="ARBA00022475"/>
    </source>
</evidence>
<dbReference type="FunFam" id="3.40.225.10:FF:000002">
    <property type="entry name" value="alpha-adducin isoform X2"/>
    <property type="match status" value="1"/>
</dbReference>
<protein>
    <recommendedName>
        <fullName evidence="14">Alpha-adducin</fullName>
    </recommendedName>
    <alternativeName>
        <fullName evidence="15">Erythrocyte adducin subunit alpha</fullName>
    </alternativeName>
</protein>
<comment type="similarity">
    <text evidence="3">Belongs to the aldolase class II family. Adducin subfamily.</text>
</comment>
<dbReference type="GO" id="GO:1903142">
    <property type="term" value="P:positive regulation of establishment of endothelial barrier"/>
    <property type="evidence" value="ECO:0007669"/>
    <property type="project" value="TreeGrafter"/>
</dbReference>
<feature type="compositionally biased region" description="Basic residues" evidence="16">
    <location>
        <begin position="713"/>
        <end position="735"/>
    </location>
</feature>
<feature type="compositionally biased region" description="Polar residues" evidence="16">
    <location>
        <begin position="420"/>
        <end position="429"/>
    </location>
</feature>
<dbReference type="GO" id="GO:0005912">
    <property type="term" value="C:adherens junction"/>
    <property type="evidence" value="ECO:0007669"/>
    <property type="project" value="TreeGrafter"/>
</dbReference>
<dbReference type="AlphaFoldDB" id="A0A7K7AJK6"/>
<dbReference type="PANTHER" id="PTHR10672">
    <property type="entry name" value="ADDUCIN"/>
    <property type="match status" value="1"/>
</dbReference>
<feature type="compositionally biased region" description="Low complexity" evidence="16">
    <location>
        <begin position="604"/>
        <end position="616"/>
    </location>
</feature>
<feature type="region of interest" description="Disordered" evidence="16">
    <location>
        <begin position="420"/>
        <end position="481"/>
    </location>
</feature>
<organism evidence="18 19">
    <name type="scientific">Nothoprocta ornata</name>
    <dbReference type="NCBI Taxonomy" id="83376"/>
    <lineage>
        <taxon>Eukaryota</taxon>
        <taxon>Metazoa</taxon>
        <taxon>Chordata</taxon>
        <taxon>Craniata</taxon>
        <taxon>Vertebrata</taxon>
        <taxon>Euteleostomi</taxon>
        <taxon>Archelosauria</taxon>
        <taxon>Archosauria</taxon>
        <taxon>Dinosauria</taxon>
        <taxon>Saurischia</taxon>
        <taxon>Theropoda</taxon>
        <taxon>Coelurosauria</taxon>
        <taxon>Aves</taxon>
        <taxon>Palaeognathae</taxon>
        <taxon>Tinamiformes</taxon>
        <taxon>Tinamidae</taxon>
        <taxon>Nothoprocta</taxon>
    </lineage>
</organism>
<feature type="region of interest" description="Disordered" evidence="16">
    <location>
        <begin position="575"/>
        <end position="735"/>
    </location>
</feature>
<keyword evidence="19" id="KW-1185">Reference proteome</keyword>
<evidence type="ECO:0000256" key="16">
    <source>
        <dbReference type="SAM" id="MobiDB-lite"/>
    </source>
</evidence>
<proteinExistence type="inferred from homology"/>
<feature type="compositionally biased region" description="Basic and acidic residues" evidence="16">
    <location>
        <begin position="575"/>
        <end position="586"/>
    </location>
</feature>
<keyword evidence="9" id="KW-0472">Membrane</keyword>
<sequence>MNGDSGAAVVTSPPPTAPHKERYFDRVDENNPDYLRERNMAPDLRQDFNMMEQKKRVSMILQSPAFCEELESMIQEQFKKGKNPTGLLALQQIADFMTTNVPNVYPAAPQGGMAALNMSLGMVTPVNDLRGSDSIAYEKGEKLLRCKLAAFYRLADLFGWSQLIYNHITARVNSEQEHFLIVPFGLLYSEVTASSLVKINIQGDVVDRGSTNLGVNQAGFTLHSAIYAARPDVKCIVHIHTPAGAAVSAMKCGLLPISPEALSLGEVAYHDYHGILVDDEEKVLIQKNLGPKSKVLILRNHGLVSVGETVEEAFYYIHNLVLACEIQVRTLASAGGPDNLVLLDPGKYKAKSRSPESPAGEGTVSHPKWQIGEQEFEALMRMLDNLGYRTGYPYRCPALREKTKKFSDVEIPASVTGYSFTSDGESGTCSPLRHSFQKQQREKTRWLNSGRGDDASEEGQNGGSPKSKTKWTKEDGHRTATSTVPNLFVPLNTNPKEVQEMRNKIREQNLQDIKTAGPQSQVLSGVVVDRSLVQGELVTASKAIIEKEYQPRVIVSTTGPNPFNKLTDRELEEYRKEVERKQKGPEEASEDGGEQKERSPPAPAAARTPPSTPTRAQEGPQQEQPCGDDSDAATFKQTLPDLSPDEPSEALGFPPAAGEEGRREEDLPGSHPPSPAAHKEEPQARGTQEPLTPTAEEGAAADAGSDESPGKSPSKKKKKFRTPSFLKKNKKKSDS</sequence>
<dbReference type="Gene3D" id="3.40.225.10">
    <property type="entry name" value="Class II aldolase/adducin N-terminal domain"/>
    <property type="match status" value="1"/>
</dbReference>
<dbReference type="GO" id="GO:0005516">
    <property type="term" value="F:calmodulin binding"/>
    <property type="evidence" value="ECO:0007669"/>
    <property type="project" value="UniProtKB-KW"/>
</dbReference>
<evidence type="ECO:0000256" key="10">
    <source>
        <dbReference type="ARBA" id="ARBA00023203"/>
    </source>
</evidence>
<dbReference type="Pfam" id="PF00596">
    <property type="entry name" value="Aldolase_II"/>
    <property type="match status" value="1"/>
</dbReference>
<dbReference type="GO" id="GO:0007010">
    <property type="term" value="P:cytoskeleton organization"/>
    <property type="evidence" value="ECO:0007669"/>
    <property type="project" value="UniProtKB-ARBA"/>
</dbReference>
<dbReference type="GO" id="GO:1903393">
    <property type="term" value="P:positive regulation of adherens junction organization"/>
    <property type="evidence" value="ECO:0007669"/>
    <property type="project" value="TreeGrafter"/>
</dbReference>
<keyword evidence="5" id="KW-0963">Cytoplasm</keyword>
<dbReference type="InterPro" id="IPR051017">
    <property type="entry name" value="Aldolase-II_Adducin_sf"/>
</dbReference>
<evidence type="ECO:0000259" key="17">
    <source>
        <dbReference type="SMART" id="SM01007"/>
    </source>
</evidence>
<keyword evidence="6" id="KW-0597">Phosphoprotein</keyword>
<feature type="non-terminal residue" evidence="18">
    <location>
        <position position="735"/>
    </location>
</feature>
<keyword evidence="11" id="KW-0206">Cytoskeleton</keyword>
<evidence type="ECO:0000256" key="3">
    <source>
        <dbReference type="ARBA" id="ARBA00006274"/>
    </source>
</evidence>
<dbReference type="SMART" id="SM01007">
    <property type="entry name" value="Aldolase_II"/>
    <property type="match status" value="1"/>
</dbReference>